<dbReference type="EMBL" id="PSQE01000003">
    <property type="protein sequence ID" value="RHN65614.1"/>
    <property type="molecule type" value="Genomic_DNA"/>
</dbReference>
<keyword evidence="5" id="KW-0378">Hydrolase</keyword>
<dbReference type="Pfam" id="PF23559">
    <property type="entry name" value="WHD_DRP"/>
    <property type="match status" value="1"/>
</dbReference>
<reference evidence="6" key="1">
    <citation type="journal article" date="2018" name="Nat. Plants">
        <title>Whole-genome landscape of Medicago truncatula symbiotic genes.</title>
        <authorList>
            <person name="Pecrix Y."/>
            <person name="Staton S.E."/>
            <person name="Sallet E."/>
            <person name="Lelandais-Briere C."/>
            <person name="Moreau S."/>
            <person name="Carrere S."/>
            <person name="Blein T."/>
            <person name="Jardinaud M.F."/>
            <person name="Latrasse D."/>
            <person name="Zouine M."/>
            <person name="Zahm M."/>
            <person name="Kreplak J."/>
            <person name="Mayjonade B."/>
            <person name="Satge C."/>
            <person name="Perez M."/>
            <person name="Cauet S."/>
            <person name="Marande W."/>
            <person name="Chantry-Darmon C."/>
            <person name="Lopez-Roques C."/>
            <person name="Bouchez O."/>
            <person name="Berard A."/>
            <person name="Debelle F."/>
            <person name="Munos S."/>
            <person name="Bendahmane A."/>
            <person name="Berges H."/>
            <person name="Niebel A."/>
            <person name="Buitink J."/>
            <person name="Frugier F."/>
            <person name="Benhamed M."/>
            <person name="Crespi M."/>
            <person name="Gouzy J."/>
            <person name="Gamas P."/>
        </authorList>
    </citation>
    <scope>NUCLEOTIDE SEQUENCE [LARGE SCALE GENOMIC DNA]</scope>
    <source>
        <strain evidence="6">cv. Jemalong A17</strain>
    </source>
</reference>
<dbReference type="Proteomes" id="UP000265566">
    <property type="component" value="Chromosome 3"/>
</dbReference>
<dbReference type="AlphaFoldDB" id="A0A396IMN8"/>
<evidence type="ECO:0000313" key="6">
    <source>
        <dbReference type="Proteomes" id="UP000265566"/>
    </source>
</evidence>
<gene>
    <name evidence="5" type="ORF">MtrunA17_Chr3g0081841</name>
</gene>
<evidence type="ECO:0000259" key="3">
    <source>
        <dbReference type="Pfam" id="PF00931"/>
    </source>
</evidence>
<name>A0A396IMN8_MEDTR</name>
<accession>A0A396IMN8</accession>
<dbReference type="GO" id="GO:0016787">
    <property type="term" value="F:hydrolase activity"/>
    <property type="evidence" value="ECO:0007669"/>
    <property type="project" value="UniProtKB-KW"/>
</dbReference>
<dbReference type="InterPro" id="IPR002182">
    <property type="entry name" value="NB-ARC"/>
</dbReference>
<dbReference type="InterPro" id="IPR058922">
    <property type="entry name" value="WHD_DRP"/>
</dbReference>
<dbReference type="Gramene" id="rna13474">
    <property type="protein sequence ID" value="RHN65614.1"/>
    <property type="gene ID" value="gene13474"/>
</dbReference>
<dbReference type="SUPFAM" id="SSF52540">
    <property type="entry name" value="P-loop containing nucleoside triphosphate hydrolases"/>
    <property type="match status" value="1"/>
</dbReference>
<sequence length="490" mass="56112">MAPYFIEETQVVGFESPTNELVSLLVGGANERTWVSVVGMGGLGKTTLAKHVFDNQLVKSHFDCCSFITVSQSYTMTELLIDVIKSSCMNNNETIPKGLRKMDDKTLITRVRQYLESKRYLVLFDDVWEENFSDEIEHALISNNEGSRIIVTTRKMNVAEYFKKSFPVHIHELQPLIPNKAWELFCNKVFRGQCPEDLEKMSKDIIQKCNPAEGFVKNEHTRPFEEVAEEYLIELVQRSLVQVSKLGFDGKVKRCQVHDLLCEMVIKKMKDFSFCHSVHEGDELVTVGITRRLSIVAISNNMLRRNGNSGIRAVLVFDKGEFPKRFMDGLSSKFKLLRVLEPESCENARGYWMFEVITETLLFGSKSRWNRPYPGAQDADTIKVGIRCMRREYGNALCAAIQEMKHLESQNITAIVKEEILDLDFISTPPDLIVLNLKGRLTKLPDWTPNLKYLVKLRPGLSNLVSDPLDSLKNLPSLLRLNLWDDALFW</sequence>
<dbReference type="GO" id="GO:0043531">
    <property type="term" value="F:ADP binding"/>
    <property type="evidence" value="ECO:0007669"/>
    <property type="project" value="InterPro"/>
</dbReference>
<evidence type="ECO:0000256" key="1">
    <source>
        <dbReference type="ARBA" id="ARBA00022737"/>
    </source>
</evidence>
<keyword evidence="1" id="KW-0677">Repeat</keyword>
<dbReference type="Gene3D" id="3.40.50.300">
    <property type="entry name" value="P-loop containing nucleotide triphosphate hydrolases"/>
    <property type="match status" value="1"/>
</dbReference>
<feature type="domain" description="NB-ARC" evidence="3">
    <location>
        <begin position="17"/>
        <end position="192"/>
    </location>
</feature>
<proteinExistence type="predicted"/>
<feature type="domain" description="Disease resistance protein winged helix" evidence="4">
    <location>
        <begin position="211"/>
        <end position="265"/>
    </location>
</feature>
<dbReference type="Pfam" id="PF00931">
    <property type="entry name" value="NB-ARC"/>
    <property type="match status" value="1"/>
</dbReference>
<dbReference type="SUPFAM" id="SSF52058">
    <property type="entry name" value="L domain-like"/>
    <property type="match status" value="1"/>
</dbReference>
<evidence type="ECO:0000256" key="2">
    <source>
        <dbReference type="ARBA" id="ARBA00022821"/>
    </source>
</evidence>
<keyword evidence="2" id="KW-0611">Plant defense</keyword>
<dbReference type="FunFam" id="3.40.50.300:FF:001091">
    <property type="entry name" value="Probable disease resistance protein At1g61300"/>
    <property type="match status" value="1"/>
</dbReference>
<dbReference type="InterPro" id="IPR027417">
    <property type="entry name" value="P-loop_NTPase"/>
</dbReference>
<dbReference type="GO" id="GO:0006952">
    <property type="term" value="P:defense response"/>
    <property type="evidence" value="ECO:0007669"/>
    <property type="project" value="UniProtKB-KW"/>
</dbReference>
<protein>
    <submittedName>
        <fullName evidence="5">Putative P-loop containing nucleoside triphosphate hydrolase, leucine-rich repeat domain, L</fullName>
    </submittedName>
</protein>
<dbReference type="PANTHER" id="PTHR36766:SF63">
    <property type="entry name" value="NB-ARC DOMAIN-CONTAINING PROTEIN"/>
    <property type="match status" value="1"/>
</dbReference>
<dbReference type="Gene3D" id="1.10.10.10">
    <property type="entry name" value="Winged helix-like DNA-binding domain superfamily/Winged helix DNA-binding domain"/>
    <property type="match status" value="1"/>
</dbReference>
<dbReference type="PRINTS" id="PR00364">
    <property type="entry name" value="DISEASERSIST"/>
</dbReference>
<organism evidence="5 6">
    <name type="scientific">Medicago truncatula</name>
    <name type="common">Barrel medic</name>
    <name type="synonym">Medicago tribuloides</name>
    <dbReference type="NCBI Taxonomy" id="3880"/>
    <lineage>
        <taxon>Eukaryota</taxon>
        <taxon>Viridiplantae</taxon>
        <taxon>Streptophyta</taxon>
        <taxon>Embryophyta</taxon>
        <taxon>Tracheophyta</taxon>
        <taxon>Spermatophyta</taxon>
        <taxon>Magnoliopsida</taxon>
        <taxon>eudicotyledons</taxon>
        <taxon>Gunneridae</taxon>
        <taxon>Pentapetalae</taxon>
        <taxon>rosids</taxon>
        <taxon>fabids</taxon>
        <taxon>Fabales</taxon>
        <taxon>Fabaceae</taxon>
        <taxon>Papilionoideae</taxon>
        <taxon>50 kb inversion clade</taxon>
        <taxon>NPAAA clade</taxon>
        <taxon>Hologalegina</taxon>
        <taxon>IRL clade</taxon>
        <taxon>Trifolieae</taxon>
        <taxon>Medicago</taxon>
    </lineage>
</organism>
<evidence type="ECO:0000259" key="4">
    <source>
        <dbReference type="Pfam" id="PF23559"/>
    </source>
</evidence>
<dbReference type="InterPro" id="IPR036388">
    <property type="entry name" value="WH-like_DNA-bd_sf"/>
</dbReference>
<dbReference type="PANTHER" id="PTHR36766">
    <property type="entry name" value="PLANT BROAD-SPECTRUM MILDEW RESISTANCE PROTEIN RPW8"/>
    <property type="match status" value="1"/>
</dbReference>
<evidence type="ECO:0000313" key="5">
    <source>
        <dbReference type="EMBL" id="RHN65614.1"/>
    </source>
</evidence>
<comment type="caution">
    <text evidence="5">The sequence shown here is derived from an EMBL/GenBank/DDBJ whole genome shotgun (WGS) entry which is preliminary data.</text>
</comment>